<gene>
    <name evidence="2" type="ORF">KN815_19645</name>
</gene>
<protein>
    <recommendedName>
        <fullName evidence="4">Transposase</fullName>
    </recommendedName>
</protein>
<reference evidence="2 3" key="1">
    <citation type="submission" date="2021-06" db="EMBL/GenBank/DDBJ databases">
        <authorList>
            <person name="Pan X."/>
        </authorList>
    </citation>
    <scope>NUCLEOTIDE SEQUENCE [LARGE SCALE GENOMIC DNA]</scope>
    <source>
        <strain evidence="2 3">4503</strain>
    </source>
</reference>
<feature type="region of interest" description="Disordered" evidence="1">
    <location>
        <begin position="1"/>
        <end position="32"/>
    </location>
</feature>
<name>A0ABS6CGZ9_9ACTN</name>
<feature type="region of interest" description="Disordered" evidence="1">
    <location>
        <begin position="571"/>
        <end position="608"/>
    </location>
</feature>
<dbReference type="EMBL" id="JAHLEM010000207">
    <property type="protein sequence ID" value="MBU3866202.1"/>
    <property type="molecule type" value="Genomic_DNA"/>
</dbReference>
<organism evidence="2 3">
    <name type="scientific">Streptomyces niphimycinicus</name>
    <dbReference type="NCBI Taxonomy" id="2842201"/>
    <lineage>
        <taxon>Bacteria</taxon>
        <taxon>Bacillati</taxon>
        <taxon>Actinomycetota</taxon>
        <taxon>Actinomycetes</taxon>
        <taxon>Kitasatosporales</taxon>
        <taxon>Streptomycetaceae</taxon>
        <taxon>Streptomyces</taxon>
    </lineage>
</organism>
<evidence type="ECO:0000313" key="3">
    <source>
        <dbReference type="Proteomes" id="UP000720508"/>
    </source>
</evidence>
<evidence type="ECO:0000256" key="1">
    <source>
        <dbReference type="SAM" id="MobiDB-lite"/>
    </source>
</evidence>
<accession>A0ABS6CGZ9</accession>
<comment type="caution">
    <text evidence="2">The sequence shown here is derived from an EMBL/GenBank/DDBJ whole genome shotgun (WGS) entry which is preliminary data.</text>
</comment>
<feature type="compositionally biased region" description="Basic and acidic residues" evidence="1">
    <location>
        <begin position="416"/>
        <end position="425"/>
    </location>
</feature>
<feature type="region of interest" description="Disordered" evidence="1">
    <location>
        <begin position="403"/>
        <end position="433"/>
    </location>
</feature>
<evidence type="ECO:0008006" key="4">
    <source>
        <dbReference type="Google" id="ProtNLM"/>
    </source>
</evidence>
<keyword evidence="3" id="KW-1185">Reference proteome</keyword>
<proteinExistence type="predicted"/>
<dbReference type="Proteomes" id="UP000720508">
    <property type="component" value="Unassembled WGS sequence"/>
</dbReference>
<evidence type="ECO:0000313" key="2">
    <source>
        <dbReference type="EMBL" id="MBU3866202.1"/>
    </source>
</evidence>
<sequence length="608" mass="66081">MMRRPQDTEDTLSAVRRLRPKPPLSGTPKIPDSKVGQLLKLLDRSGVPQELEDLLRNRPGPPGVRPRVVLAGLLLSAYYTGRASVADAWRLLHYGLEPRARTWLDIPERPPAGAAARIASSKRLYRGLNAITTVLDPARHDRRSRLPQRHADFHAALWGSPEGRNAAAHLQLLANRLVLASVRMADQRGYLRGWNGDVGVDATDIRVSARPDSSRLATASTEVTAGWHFKGGTGEKVFGYSATLAIAAHHRDPGNGTSGAYPQLCLGFELDTPTVRTGPNAVTILTQITQLGLPTGILAADRAYTGCSPSNFQTPVRRLGYRLALDYKVKERGLQGNWQGAPLVDGSLLCPLTPAPLIHATAGADDDTVRFRSDALREKIDAREPHHLKLKQGPDARGAIRLQCPASGPSPSVNCTRRDRLRPRTPDPTAMPSRVIDLSIPLPRTPPAAARPTVHVPDAERLAPPHADTLPQVCCAGSITVPADAEADWRLAKYRQDVHYLHTAWLNTYRPIRSHNEGANGRFKSGTLDIGNPKHRPAPGQVAQTLLLAVMLTVANLTILETWLTERTGPDELTDADFNATGPLPPLGTPRIALPEADNGRHPPPHSR</sequence>